<keyword evidence="2" id="KW-0677">Repeat</keyword>
<dbReference type="Pfam" id="PF13306">
    <property type="entry name" value="LRR_5"/>
    <property type="match status" value="1"/>
</dbReference>
<proteinExistence type="predicted"/>
<accession>A0A2M4BH46</accession>
<dbReference type="PANTHER" id="PTHR24366">
    <property type="entry name" value="IG(IMMUNOGLOBULIN) AND LRR(LEUCINE RICH REPEAT) DOMAINS"/>
    <property type="match status" value="1"/>
</dbReference>
<feature type="coiled-coil region" evidence="3">
    <location>
        <begin position="582"/>
        <end position="630"/>
    </location>
</feature>
<feature type="chain" id="PRO_5014682393" evidence="4">
    <location>
        <begin position="23"/>
        <end position="635"/>
    </location>
</feature>
<dbReference type="InterPro" id="IPR026906">
    <property type="entry name" value="LRR_5"/>
</dbReference>
<sequence length="635" mass="71745">MESFRAIIVSLCLVSRFYGGFGQYESRSWSNQGGTQIGGFFGSGTESAADRPVDKYSRISCKVNVINYDCVFENVHIDVSEVVSLARFGDYGQSYVSGYKSLAFFGSTIRRLSREWLDTYPYTTLLNLQDVQLRTIDRDAFTSSGQLQELHLSYNGLEELPQGVFDSLRVLGAVLLNSNRLKRLPAGLFSYNRNLYSVLITNNVLTRIEDSTFTYNLYLESVNVSSNSIEHFDLSLLKAGFEIDVSHNRLTEVKLPSRLAILFASNNHIARIILNGGNRGLKVLHLSNNKLTTIDWAAMYPGLEELDLGHNEIENVRNEYLPARNLKKLLLNNNRLFSFDLSKVPFNQLQVLDLSYNQLTYVDSNTKIFDKLHQLYLHNNEIVTLKLSAKKALQNISLSHNDWDCANLRTLLPGIEPSAILDKDEASCKRGYIKEGTLCCKEAKMAYLDRLLGQIRQKSVFELAKRIQCDDYQHTVVDIDKLNEALATAPVQSPDALRDEVNALTSSVTSLTAEKNSNEQLLTTVRQNLLFNMERYGVEHVGFDTPRMMADKLIPKLDSRNSLRKNQTISQWEATNQKNVEREELKSNAAQLETILSNKKATTTKLKQDAAKLNQDIKKLQAKLNANAASSRIYA</sequence>
<dbReference type="InterPro" id="IPR001611">
    <property type="entry name" value="Leu-rich_rpt"/>
</dbReference>
<dbReference type="Gene3D" id="1.20.5.340">
    <property type="match status" value="1"/>
</dbReference>
<evidence type="ECO:0000256" key="1">
    <source>
        <dbReference type="ARBA" id="ARBA00022614"/>
    </source>
</evidence>
<feature type="signal peptide" evidence="4">
    <location>
        <begin position="1"/>
        <end position="22"/>
    </location>
</feature>
<evidence type="ECO:0000256" key="2">
    <source>
        <dbReference type="ARBA" id="ARBA00022737"/>
    </source>
</evidence>
<reference evidence="5" key="1">
    <citation type="submission" date="2018-01" db="EMBL/GenBank/DDBJ databases">
        <title>An insight into the sialome of Amazonian anophelines.</title>
        <authorList>
            <person name="Ribeiro J.M."/>
            <person name="Scarpassa V."/>
            <person name="Calvo E."/>
        </authorList>
    </citation>
    <scope>NUCLEOTIDE SEQUENCE</scope>
    <source>
        <tissue evidence="5">Salivary glands</tissue>
    </source>
</reference>
<keyword evidence="4" id="KW-0732">Signal</keyword>
<dbReference type="PANTHER" id="PTHR24366:SF96">
    <property type="entry name" value="LEUCINE RICH REPEAT CONTAINING 53"/>
    <property type="match status" value="1"/>
</dbReference>
<dbReference type="Pfam" id="PF13855">
    <property type="entry name" value="LRR_8"/>
    <property type="match status" value="1"/>
</dbReference>
<dbReference type="InterPro" id="IPR032675">
    <property type="entry name" value="LRR_dom_sf"/>
</dbReference>
<organism evidence="5">
    <name type="scientific">Anopheles marajoara</name>
    <dbReference type="NCBI Taxonomy" id="58244"/>
    <lineage>
        <taxon>Eukaryota</taxon>
        <taxon>Metazoa</taxon>
        <taxon>Ecdysozoa</taxon>
        <taxon>Arthropoda</taxon>
        <taxon>Hexapoda</taxon>
        <taxon>Insecta</taxon>
        <taxon>Pterygota</taxon>
        <taxon>Neoptera</taxon>
        <taxon>Endopterygota</taxon>
        <taxon>Diptera</taxon>
        <taxon>Nematocera</taxon>
        <taxon>Culicoidea</taxon>
        <taxon>Culicidae</taxon>
        <taxon>Anophelinae</taxon>
        <taxon>Anopheles</taxon>
    </lineage>
</organism>
<evidence type="ECO:0000256" key="3">
    <source>
        <dbReference type="SAM" id="Coils"/>
    </source>
</evidence>
<dbReference type="SUPFAM" id="SSF52058">
    <property type="entry name" value="L domain-like"/>
    <property type="match status" value="1"/>
</dbReference>
<dbReference type="AlphaFoldDB" id="A0A2M4BH46"/>
<name>A0A2M4BH46_9DIPT</name>
<protein>
    <submittedName>
        <fullName evidence="5">Putative membrane glycoprotein lig-1</fullName>
    </submittedName>
</protein>
<evidence type="ECO:0000313" key="5">
    <source>
        <dbReference type="EMBL" id="MBW52357.1"/>
    </source>
</evidence>
<keyword evidence="1" id="KW-0433">Leucine-rich repeat</keyword>
<evidence type="ECO:0000256" key="4">
    <source>
        <dbReference type="SAM" id="SignalP"/>
    </source>
</evidence>
<dbReference type="Gene3D" id="3.80.10.10">
    <property type="entry name" value="Ribonuclease Inhibitor"/>
    <property type="match status" value="1"/>
</dbReference>
<dbReference type="InterPro" id="IPR003591">
    <property type="entry name" value="Leu-rich_rpt_typical-subtyp"/>
</dbReference>
<dbReference type="EMBL" id="GGFJ01003216">
    <property type="protein sequence ID" value="MBW52357.1"/>
    <property type="molecule type" value="Transcribed_RNA"/>
</dbReference>
<keyword evidence="3" id="KW-0175">Coiled coil</keyword>
<dbReference type="SMART" id="SM00369">
    <property type="entry name" value="LRR_TYP"/>
    <property type="match status" value="4"/>
</dbReference>